<protein>
    <submittedName>
        <fullName evidence="2">Uncharacterized protein</fullName>
    </submittedName>
</protein>
<dbReference type="Proteomes" id="UP000075901">
    <property type="component" value="Unassembled WGS sequence"/>
</dbReference>
<sequence length="128" mass="13957">TANTNAAANGHANGNNGHEDDDADDHQHRYETDSIDGGDDQRLADEMQRIELHPVGTGADAPHAPHTHALEVKFADQPETLPYEDIPEPGPDPDPYDFHPHHLELHHDDTDGGDGSQREHSLSPQSVS</sequence>
<dbReference type="VEuPathDB" id="VectorBase:AMAM006199"/>
<name>A0A182SGA9_9DIPT</name>
<feature type="compositionally biased region" description="Basic and acidic residues" evidence="1">
    <location>
        <begin position="39"/>
        <end position="52"/>
    </location>
</feature>
<dbReference type="EnsemblMetazoa" id="AMAM006199-RA">
    <property type="protein sequence ID" value="AMAM006199-PA"/>
    <property type="gene ID" value="AMAM006199"/>
</dbReference>
<dbReference type="AlphaFoldDB" id="A0A182SGA9"/>
<proteinExistence type="predicted"/>
<keyword evidence="3" id="KW-1185">Reference proteome</keyword>
<evidence type="ECO:0000256" key="1">
    <source>
        <dbReference type="SAM" id="MobiDB-lite"/>
    </source>
</evidence>
<accession>A0A182SGA9</accession>
<reference evidence="2" key="2">
    <citation type="submission" date="2020-05" db="UniProtKB">
        <authorList>
            <consortium name="EnsemblMetazoa"/>
        </authorList>
    </citation>
    <scope>IDENTIFICATION</scope>
    <source>
        <strain evidence="2">maculatus3</strain>
    </source>
</reference>
<evidence type="ECO:0000313" key="3">
    <source>
        <dbReference type="Proteomes" id="UP000075901"/>
    </source>
</evidence>
<organism evidence="2 3">
    <name type="scientific">Anopheles maculatus</name>
    <dbReference type="NCBI Taxonomy" id="74869"/>
    <lineage>
        <taxon>Eukaryota</taxon>
        <taxon>Metazoa</taxon>
        <taxon>Ecdysozoa</taxon>
        <taxon>Arthropoda</taxon>
        <taxon>Hexapoda</taxon>
        <taxon>Insecta</taxon>
        <taxon>Pterygota</taxon>
        <taxon>Neoptera</taxon>
        <taxon>Endopterygota</taxon>
        <taxon>Diptera</taxon>
        <taxon>Nematocera</taxon>
        <taxon>Culicoidea</taxon>
        <taxon>Culicidae</taxon>
        <taxon>Anophelinae</taxon>
        <taxon>Anopheles</taxon>
        <taxon>Anopheles maculatus group</taxon>
    </lineage>
</organism>
<evidence type="ECO:0000313" key="2">
    <source>
        <dbReference type="EnsemblMetazoa" id="AMAM006199-PA"/>
    </source>
</evidence>
<feature type="compositionally biased region" description="Low complexity" evidence="1">
    <location>
        <begin position="1"/>
        <end position="16"/>
    </location>
</feature>
<feature type="region of interest" description="Disordered" evidence="1">
    <location>
        <begin position="1"/>
        <end position="128"/>
    </location>
</feature>
<feature type="compositionally biased region" description="Basic and acidic residues" evidence="1">
    <location>
        <begin position="96"/>
        <end position="121"/>
    </location>
</feature>
<reference evidence="3" key="1">
    <citation type="submission" date="2013-09" db="EMBL/GenBank/DDBJ databases">
        <title>The Genome Sequence of Anopheles maculatus species B.</title>
        <authorList>
            <consortium name="The Broad Institute Genomics Platform"/>
            <person name="Neafsey D.E."/>
            <person name="Besansky N."/>
            <person name="Howell P."/>
            <person name="Walton C."/>
            <person name="Young S.K."/>
            <person name="Zeng Q."/>
            <person name="Gargeya S."/>
            <person name="Fitzgerald M."/>
            <person name="Haas B."/>
            <person name="Abouelleil A."/>
            <person name="Allen A.W."/>
            <person name="Alvarado L."/>
            <person name="Arachchi H.M."/>
            <person name="Berlin A.M."/>
            <person name="Chapman S.B."/>
            <person name="Gainer-Dewar J."/>
            <person name="Goldberg J."/>
            <person name="Griggs A."/>
            <person name="Gujja S."/>
            <person name="Hansen M."/>
            <person name="Howarth C."/>
            <person name="Imamovic A."/>
            <person name="Ireland A."/>
            <person name="Larimer J."/>
            <person name="McCowan C."/>
            <person name="Murphy C."/>
            <person name="Pearson M."/>
            <person name="Poon T.W."/>
            <person name="Priest M."/>
            <person name="Roberts A."/>
            <person name="Saif S."/>
            <person name="Shea T."/>
            <person name="Sisk P."/>
            <person name="Sykes S."/>
            <person name="Wortman J."/>
            <person name="Nusbaum C."/>
            <person name="Birren B."/>
        </authorList>
    </citation>
    <scope>NUCLEOTIDE SEQUENCE [LARGE SCALE GENOMIC DNA]</scope>
    <source>
        <strain evidence="3">maculatus3</strain>
    </source>
</reference>